<accession>A0A8J3DJA0</accession>
<dbReference type="AlphaFoldDB" id="A0A8J3DJA0"/>
<gene>
    <name evidence="3" type="ORF">GCM10007047_25600</name>
</gene>
<keyword evidence="1 2" id="KW-0732">Signal</keyword>
<evidence type="ECO:0000256" key="1">
    <source>
        <dbReference type="ARBA" id="ARBA00022729"/>
    </source>
</evidence>
<sequence length="691" mass="75212">MIPYSPKHLWSTLLATLTYSLGSATPAYAADPADFVVYNYTHGNSSSPSLYGRLFVPNNYDPAQSYPLVLFYHGLGEFGTDNMSQINNNINNLLANAKSRDFFLYAPQHPTKGWTSEGMDRTLRMTAHLLDLYSIDKSRLYITGLSNGSDWSLGAMSDYDGVFAGGVSIAEGAGVGDSSNLVDMPLWLYIAANDGPQKMRGRVNSIRAALGKSPVSFPLNTNPSNPYYNNGEPYYSTNSGDTFYSEDALRYSEYASGGHNIWGRVYNESFMYDWLLSNENELLTIQPNETIRFDFGRIRITDPDSNGLLWNSTNYSLEKTLDAAVVPFALTDAGRRTPVRLEVTKAFGNRDESGSVGTTLYDDEVALDGWRTIKKVTSGDPSASFEIRGLVPDQLYQIEIFTTKDDNDGSYTRTTRYQINSEYIDLDPFMNDDQLPVFPAVSADASGVIEVVVLPTPGSGARYGHINALSITPIILQAGEIEIASNSFEDIGTSATGDDWGYSISPTVVNPAAGAETTLDATLRSWGPTTSINGLTTIWGPQDGSRFFGGSDADYSQVFNGFTRGWTIFDSIDLTGYTDVTVSFYWSAQGNLQELGYYLAGTTDGSVANFTPVTSSSINADQSTCHGTTQLIESTNLSVGGSSGYGQDWIKVSIDIDNTITSLSFALFGNSDSNSRVFGWDNVVLTGTPSP</sequence>
<keyword evidence="4" id="KW-1185">Reference proteome</keyword>
<reference evidence="3" key="2">
    <citation type="submission" date="2020-09" db="EMBL/GenBank/DDBJ databases">
        <authorList>
            <person name="Sun Q."/>
            <person name="Kim S."/>
        </authorList>
    </citation>
    <scope>NUCLEOTIDE SEQUENCE</scope>
    <source>
        <strain evidence="3">KCTC 12870</strain>
    </source>
</reference>
<dbReference type="InterPro" id="IPR029058">
    <property type="entry name" value="AB_hydrolase_fold"/>
</dbReference>
<dbReference type="RefSeq" id="WP_189515821.1">
    <property type="nucleotide sequence ID" value="NZ_BMXG01000017.1"/>
</dbReference>
<reference evidence="3" key="1">
    <citation type="journal article" date="2014" name="Int. J. Syst. Evol. Microbiol.">
        <title>Complete genome sequence of Corynebacterium casei LMG S-19264T (=DSM 44701T), isolated from a smear-ripened cheese.</title>
        <authorList>
            <consortium name="US DOE Joint Genome Institute (JGI-PGF)"/>
            <person name="Walter F."/>
            <person name="Albersmeier A."/>
            <person name="Kalinowski J."/>
            <person name="Ruckert C."/>
        </authorList>
    </citation>
    <scope>NUCLEOTIDE SEQUENCE</scope>
    <source>
        <strain evidence="3">KCTC 12870</strain>
    </source>
</reference>
<dbReference type="PANTHER" id="PTHR43037">
    <property type="entry name" value="UNNAMED PRODUCT-RELATED"/>
    <property type="match status" value="1"/>
</dbReference>
<proteinExistence type="predicted"/>
<dbReference type="EMBL" id="BMXG01000017">
    <property type="protein sequence ID" value="GHC07344.1"/>
    <property type="molecule type" value="Genomic_DNA"/>
</dbReference>
<evidence type="ECO:0000313" key="4">
    <source>
        <dbReference type="Proteomes" id="UP000642829"/>
    </source>
</evidence>
<feature type="signal peptide" evidence="2">
    <location>
        <begin position="1"/>
        <end position="29"/>
    </location>
</feature>
<comment type="caution">
    <text evidence="3">The sequence shown here is derived from an EMBL/GenBank/DDBJ whole genome shotgun (WGS) entry which is preliminary data.</text>
</comment>
<dbReference type="Gene3D" id="3.40.50.1820">
    <property type="entry name" value="alpha/beta hydrolase"/>
    <property type="match status" value="1"/>
</dbReference>
<evidence type="ECO:0000256" key="2">
    <source>
        <dbReference type="SAM" id="SignalP"/>
    </source>
</evidence>
<protein>
    <submittedName>
        <fullName evidence="3">Uncharacterized protein</fullName>
    </submittedName>
</protein>
<dbReference type="SUPFAM" id="SSF53474">
    <property type="entry name" value="alpha/beta-Hydrolases"/>
    <property type="match status" value="1"/>
</dbReference>
<organism evidence="3 4">
    <name type="scientific">Cerasicoccus arenae</name>
    <dbReference type="NCBI Taxonomy" id="424488"/>
    <lineage>
        <taxon>Bacteria</taxon>
        <taxon>Pseudomonadati</taxon>
        <taxon>Verrucomicrobiota</taxon>
        <taxon>Opitutia</taxon>
        <taxon>Puniceicoccales</taxon>
        <taxon>Cerasicoccaceae</taxon>
        <taxon>Cerasicoccus</taxon>
    </lineage>
</organism>
<dbReference type="InterPro" id="IPR050955">
    <property type="entry name" value="Plant_Biomass_Hydrol_Est"/>
</dbReference>
<dbReference type="Proteomes" id="UP000642829">
    <property type="component" value="Unassembled WGS sequence"/>
</dbReference>
<evidence type="ECO:0000313" key="3">
    <source>
        <dbReference type="EMBL" id="GHC07344.1"/>
    </source>
</evidence>
<name>A0A8J3DJA0_9BACT</name>
<feature type="chain" id="PRO_5035250663" evidence="2">
    <location>
        <begin position="30"/>
        <end position="691"/>
    </location>
</feature>
<dbReference type="PANTHER" id="PTHR43037:SF1">
    <property type="entry name" value="BLL1128 PROTEIN"/>
    <property type="match status" value="1"/>
</dbReference>